<gene>
    <name evidence="1" type="ORF">GCM10009430_23530</name>
</gene>
<evidence type="ECO:0000313" key="1">
    <source>
        <dbReference type="EMBL" id="GAA0721798.1"/>
    </source>
</evidence>
<keyword evidence="2" id="KW-1185">Reference proteome</keyword>
<dbReference type="EMBL" id="BAAAGE010000002">
    <property type="protein sequence ID" value="GAA0721798.1"/>
    <property type="molecule type" value="Genomic_DNA"/>
</dbReference>
<proteinExistence type="predicted"/>
<name>A0ABN1IVC4_9FLAO</name>
<dbReference type="Proteomes" id="UP001501758">
    <property type="component" value="Unassembled WGS sequence"/>
</dbReference>
<organism evidence="1 2">
    <name type="scientific">Aquimarina litoralis</name>
    <dbReference type="NCBI Taxonomy" id="584605"/>
    <lineage>
        <taxon>Bacteria</taxon>
        <taxon>Pseudomonadati</taxon>
        <taxon>Bacteroidota</taxon>
        <taxon>Flavobacteriia</taxon>
        <taxon>Flavobacteriales</taxon>
        <taxon>Flavobacteriaceae</taxon>
        <taxon>Aquimarina</taxon>
    </lineage>
</organism>
<evidence type="ECO:0000313" key="2">
    <source>
        <dbReference type="Proteomes" id="UP001501758"/>
    </source>
</evidence>
<comment type="caution">
    <text evidence="1">The sequence shown here is derived from an EMBL/GenBank/DDBJ whole genome shotgun (WGS) entry which is preliminary data.</text>
</comment>
<protein>
    <submittedName>
        <fullName evidence="1">Uncharacterized protein</fullName>
    </submittedName>
</protein>
<dbReference type="RefSeq" id="WP_343912503.1">
    <property type="nucleotide sequence ID" value="NZ_BAAAGE010000002.1"/>
</dbReference>
<sequence length="183" mass="20594">MKTNHFLVIIFSVLIANQSFGQVRIGGGVSVDINIDLPIPEVIVVGRKPNPVIISRPPKPVYENISFGEIQNQNGPYGRQIYQVTDAQLESYNRGEERLIYALDSGDILEILLITANPQDYNYHSYSSCEYSENNRIAEVILNNQPIELRDGSVSLQPRQNGFHSVINLHSRFEGDFNGTVNF</sequence>
<reference evidence="1 2" key="1">
    <citation type="journal article" date="2019" name="Int. J. Syst. Evol. Microbiol.">
        <title>The Global Catalogue of Microorganisms (GCM) 10K type strain sequencing project: providing services to taxonomists for standard genome sequencing and annotation.</title>
        <authorList>
            <consortium name="The Broad Institute Genomics Platform"/>
            <consortium name="The Broad Institute Genome Sequencing Center for Infectious Disease"/>
            <person name="Wu L."/>
            <person name="Ma J."/>
        </authorList>
    </citation>
    <scope>NUCLEOTIDE SEQUENCE [LARGE SCALE GENOMIC DNA]</scope>
    <source>
        <strain evidence="1 2">JCM 15974</strain>
    </source>
</reference>
<accession>A0ABN1IVC4</accession>